<dbReference type="EMBL" id="DNVO01000035">
    <property type="protein sequence ID" value="HBI35790.1"/>
    <property type="molecule type" value="Genomic_DNA"/>
</dbReference>
<comment type="caution">
    <text evidence="9">The sequence shown here is derived from an EMBL/GenBank/DDBJ whole genome shotgun (WGS) entry which is preliminary data.</text>
</comment>
<evidence type="ECO:0000313" key="10">
    <source>
        <dbReference type="Proteomes" id="UP000261706"/>
    </source>
</evidence>
<dbReference type="Proteomes" id="UP000261706">
    <property type="component" value="Unassembled WGS sequence"/>
</dbReference>
<evidence type="ECO:0000256" key="5">
    <source>
        <dbReference type="ARBA" id="ARBA00023049"/>
    </source>
</evidence>
<dbReference type="AlphaFoldDB" id="A0A354G452"/>
<keyword evidence="2 6" id="KW-0479">Metal-binding</keyword>
<protein>
    <recommendedName>
        <fullName evidence="11">Oligoendopeptidase F</fullName>
    </recommendedName>
</protein>
<dbReference type="InterPro" id="IPR042088">
    <property type="entry name" value="OligoPept_F_C"/>
</dbReference>
<evidence type="ECO:0000256" key="4">
    <source>
        <dbReference type="ARBA" id="ARBA00022833"/>
    </source>
</evidence>
<dbReference type="GO" id="GO:0046872">
    <property type="term" value="F:metal ion binding"/>
    <property type="evidence" value="ECO:0007669"/>
    <property type="project" value="UniProtKB-UniRule"/>
</dbReference>
<dbReference type="InterPro" id="IPR013647">
    <property type="entry name" value="OligopepF_N_dom"/>
</dbReference>
<evidence type="ECO:0000259" key="8">
    <source>
        <dbReference type="Pfam" id="PF08439"/>
    </source>
</evidence>
<accession>A0A354G452</accession>
<evidence type="ECO:0000256" key="2">
    <source>
        <dbReference type="ARBA" id="ARBA00022723"/>
    </source>
</evidence>
<dbReference type="GO" id="GO:0006508">
    <property type="term" value="P:proteolysis"/>
    <property type="evidence" value="ECO:0007669"/>
    <property type="project" value="UniProtKB-KW"/>
</dbReference>
<reference evidence="9 10" key="1">
    <citation type="journal article" date="2018" name="Nat. Biotechnol.">
        <title>A standardized bacterial taxonomy based on genome phylogeny substantially revises the tree of life.</title>
        <authorList>
            <person name="Parks D.H."/>
            <person name="Chuvochina M."/>
            <person name="Waite D.W."/>
            <person name="Rinke C."/>
            <person name="Skarshewski A."/>
            <person name="Chaumeil P.A."/>
            <person name="Hugenholtz P."/>
        </authorList>
    </citation>
    <scope>NUCLEOTIDE SEQUENCE [LARGE SCALE GENOMIC DNA]</scope>
    <source>
        <strain evidence="9">UBA12146</strain>
    </source>
</reference>
<sequence length="605" mass="69109">MHNMVPDFEMKKEWNFGLLYRNADKKDLEAELGAIKKVNLDFSAKWKGRTDYLEDPEVLKQLLDEDERISATIGTSGKPGYYYWLKYQLEQQNSEIKAELSKIDDIGTFLENELEFITQGISRIPAEKQPLFLNYPGLSGYKHLLQRLFDSAKYLLTEPEEKILNLTAKTAQGNWVSMISDFLSREERKILDEADKEKEANLSEILEAINSTDKKVRDAAGVALNDIFAKHAPAAEYELNSVLHNKKVTDELRGFSRPDMSRHLADDIDTEVVDSLIESVTSRFDISQRFYKLKAKLLGVEKLQYHERNVDYGNSGEKYDFNKTAGLVSKVFNALDSEFGTIFENFLREGKIDVFPKKGKESGAFCVHMEKDLPVFVMLNHTDRLNDVTTLAHEMGHAINFELMKKEQNALNCGTYTCTAEVASTFMEDFVLDEIEKGVDEARRLEILMERLNGDISSIQRQVACYNFEKDLHTIYRSEGFLSLKRIGGLFLKHMGAYMGEAVEMSPGAENWWVYWSHIRNYFYVYSYASGVMISKSLKNMVGDDLGFVQKVKKFLSMGTSVSPRESFGELGIDIADKGFWMKGLEELDSTVTEAEELARKLGKI</sequence>
<dbReference type="GO" id="GO:0004222">
    <property type="term" value="F:metalloendopeptidase activity"/>
    <property type="evidence" value="ECO:0007669"/>
    <property type="project" value="InterPro"/>
</dbReference>
<proteinExistence type="inferred from homology"/>
<comment type="similarity">
    <text evidence="6">Belongs to the peptidase M3 family.</text>
</comment>
<feature type="domain" description="Oligopeptidase F N-terminal" evidence="8">
    <location>
        <begin position="122"/>
        <end position="175"/>
    </location>
</feature>
<evidence type="ECO:0008006" key="11">
    <source>
        <dbReference type="Google" id="ProtNLM"/>
    </source>
</evidence>
<keyword evidence="5 6" id="KW-0482">Metalloprotease</keyword>
<dbReference type="Gene3D" id="1.10.1370.20">
    <property type="entry name" value="Oligoendopeptidase f, C-terminal domain"/>
    <property type="match status" value="1"/>
</dbReference>
<name>A0A354G452_UNCKA</name>
<dbReference type="Pfam" id="PF08439">
    <property type="entry name" value="Peptidase_M3_N"/>
    <property type="match status" value="1"/>
</dbReference>
<dbReference type="InterPro" id="IPR001567">
    <property type="entry name" value="Pept_M3A_M3B_dom"/>
</dbReference>
<evidence type="ECO:0000259" key="7">
    <source>
        <dbReference type="Pfam" id="PF01432"/>
    </source>
</evidence>
<keyword evidence="4 6" id="KW-0862">Zinc</keyword>
<evidence type="ECO:0000256" key="3">
    <source>
        <dbReference type="ARBA" id="ARBA00022801"/>
    </source>
</evidence>
<feature type="domain" description="Peptidase M3A/M3B catalytic" evidence="7">
    <location>
        <begin position="211"/>
        <end position="585"/>
    </location>
</feature>
<evidence type="ECO:0000313" key="9">
    <source>
        <dbReference type="EMBL" id="HBI35790.1"/>
    </source>
</evidence>
<comment type="cofactor">
    <cofactor evidence="6">
        <name>Zn(2+)</name>
        <dbReference type="ChEBI" id="CHEBI:29105"/>
    </cofactor>
    <text evidence="6">Binds 1 zinc ion.</text>
</comment>
<evidence type="ECO:0000256" key="6">
    <source>
        <dbReference type="RuleBase" id="RU003435"/>
    </source>
</evidence>
<organism evidence="9 10">
    <name type="scientific">candidate division WWE3 bacterium</name>
    <dbReference type="NCBI Taxonomy" id="2053526"/>
    <lineage>
        <taxon>Bacteria</taxon>
        <taxon>Katanobacteria</taxon>
    </lineage>
</organism>
<dbReference type="Pfam" id="PF01432">
    <property type="entry name" value="Peptidase_M3"/>
    <property type="match status" value="1"/>
</dbReference>
<dbReference type="SUPFAM" id="SSF55486">
    <property type="entry name" value="Metalloproteases ('zincins'), catalytic domain"/>
    <property type="match status" value="1"/>
</dbReference>
<evidence type="ECO:0000256" key="1">
    <source>
        <dbReference type="ARBA" id="ARBA00022670"/>
    </source>
</evidence>
<dbReference type="CDD" id="cd09610">
    <property type="entry name" value="M3B_PepF"/>
    <property type="match status" value="1"/>
</dbReference>
<keyword evidence="3 6" id="KW-0378">Hydrolase</keyword>
<keyword evidence="1 6" id="KW-0645">Protease</keyword>
<dbReference type="Gene3D" id="1.20.140.70">
    <property type="entry name" value="Oligopeptidase f, N-terminal domain"/>
    <property type="match status" value="1"/>
</dbReference>
<gene>
    <name evidence="9" type="ORF">DDY47_02555</name>
</gene>